<reference evidence="7 8" key="1">
    <citation type="submission" date="2021-06" db="EMBL/GenBank/DDBJ databases">
        <title>Complete genome of Haloferula helveola possessing various polysaccharide degrading enzymes.</title>
        <authorList>
            <person name="Takami H."/>
            <person name="Huang C."/>
            <person name="Hamasaki K."/>
        </authorList>
    </citation>
    <scope>NUCLEOTIDE SEQUENCE [LARGE SCALE GENOMIC DNA]</scope>
    <source>
        <strain evidence="7 8">CN-1</strain>
    </source>
</reference>
<dbReference type="PROSITE" id="PS51192">
    <property type="entry name" value="HELICASE_ATP_BIND_1"/>
    <property type="match status" value="1"/>
</dbReference>
<keyword evidence="8" id="KW-1185">Reference proteome</keyword>
<evidence type="ECO:0000313" key="7">
    <source>
        <dbReference type="EMBL" id="BCX49164.1"/>
    </source>
</evidence>
<dbReference type="SMART" id="SM00490">
    <property type="entry name" value="HELICc"/>
    <property type="match status" value="1"/>
</dbReference>
<dbReference type="Pfam" id="PF00270">
    <property type="entry name" value="DEAD"/>
    <property type="match status" value="1"/>
</dbReference>
<name>A0ABN6H990_9BACT</name>
<dbReference type="InterPro" id="IPR011545">
    <property type="entry name" value="DEAD/DEAH_box_helicase_dom"/>
</dbReference>
<evidence type="ECO:0000259" key="6">
    <source>
        <dbReference type="PROSITE" id="PS51194"/>
    </source>
</evidence>
<feature type="domain" description="Helicase C-terminal" evidence="6">
    <location>
        <begin position="217"/>
        <end position="411"/>
    </location>
</feature>
<dbReference type="SUPFAM" id="SSF52540">
    <property type="entry name" value="P-loop containing nucleoside triphosphate hydrolases"/>
    <property type="match status" value="1"/>
</dbReference>
<dbReference type="PROSITE" id="PS51194">
    <property type="entry name" value="HELICASE_CTER"/>
    <property type="match status" value="1"/>
</dbReference>
<dbReference type="RefSeq" id="WP_338685641.1">
    <property type="nucleotide sequence ID" value="NZ_AP024702.1"/>
</dbReference>
<dbReference type="InterPro" id="IPR027417">
    <property type="entry name" value="P-loop_NTPase"/>
</dbReference>
<feature type="domain" description="Helicase ATP-binding" evidence="5">
    <location>
        <begin position="41"/>
        <end position="197"/>
    </location>
</feature>
<dbReference type="GO" id="GO:0004386">
    <property type="term" value="F:helicase activity"/>
    <property type="evidence" value="ECO:0007669"/>
    <property type="project" value="UniProtKB-KW"/>
</dbReference>
<dbReference type="Proteomes" id="UP001374893">
    <property type="component" value="Chromosome"/>
</dbReference>
<dbReference type="InterPro" id="IPR001650">
    <property type="entry name" value="Helicase_C-like"/>
</dbReference>
<dbReference type="Gene3D" id="3.40.50.300">
    <property type="entry name" value="P-loop containing nucleotide triphosphate hydrolases"/>
    <property type="match status" value="2"/>
</dbReference>
<dbReference type="InterPro" id="IPR050699">
    <property type="entry name" value="RNA-DNA_Helicase"/>
</dbReference>
<gene>
    <name evidence="7" type="ORF">HAHE_30720</name>
</gene>
<dbReference type="PANTHER" id="PTHR12131:SF1">
    <property type="entry name" value="ATP-DEPENDENT RNA HELICASE SUPV3L1, MITOCHONDRIAL-RELATED"/>
    <property type="match status" value="1"/>
</dbReference>
<dbReference type="CDD" id="cd17921">
    <property type="entry name" value="DEXHc_Ski2"/>
    <property type="match status" value="1"/>
</dbReference>
<dbReference type="InterPro" id="IPR014001">
    <property type="entry name" value="Helicase_ATP-bd"/>
</dbReference>
<evidence type="ECO:0000256" key="2">
    <source>
        <dbReference type="ARBA" id="ARBA00022801"/>
    </source>
</evidence>
<keyword evidence="3 7" id="KW-0347">Helicase</keyword>
<proteinExistence type="predicted"/>
<evidence type="ECO:0000256" key="1">
    <source>
        <dbReference type="ARBA" id="ARBA00022741"/>
    </source>
</evidence>
<dbReference type="InterPro" id="IPR021904">
    <property type="entry name" value="DUF3516"/>
</dbReference>
<evidence type="ECO:0000313" key="8">
    <source>
        <dbReference type="Proteomes" id="UP001374893"/>
    </source>
</evidence>
<keyword evidence="1" id="KW-0547">Nucleotide-binding</keyword>
<evidence type="ECO:0000256" key="3">
    <source>
        <dbReference type="ARBA" id="ARBA00022806"/>
    </source>
</evidence>
<keyword evidence="4" id="KW-0067">ATP-binding</keyword>
<organism evidence="7 8">
    <name type="scientific">Haloferula helveola</name>
    <dbReference type="NCBI Taxonomy" id="490095"/>
    <lineage>
        <taxon>Bacteria</taxon>
        <taxon>Pseudomonadati</taxon>
        <taxon>Verrucomicrobiota</taxon>
        <taxon>Verrucomicrobiia</taxon>
        <taxon>Verrucomicrobiales</taxon>
        <taxon>Verrucomicrobiaceae</taxon>
        <taxon>Haloferula</taxon>
    </lineage>
</organism>
<sequence length="714" mass="79853">MATLDPRNVANPASNDEILGAFLDYVIESGIEPYGHQEEAILELFAGKNVILNTPTGSGKSLVALALQFRAVCQGRRSYYTVPIKALANEKFLSLCKVFGPEKVGMITGDATVNPSAPVICCTAEILSNLALREGGKAQVDDVIMDEFHYYSDKERGVAWQVPLLTLPQARFLLMSATLGDTEFFERELNGLTGAPTALVRSDERPVPLEFEYSLTTLEDRVEELVTAGRAPIYLVHFTQLSCAKTAQDLMSRNFCSKEEKQRIAEVLEEADFRSPYGKEIKKLLRHGLGIHHAGLLPKYRVLVERLAQEGLLKVICGTDTLGVGVNVPIRTVLLTQLFKYGGDSTGILTVRDFKQICGRAGRRGFDDIGYVVAQAPAYVIENRKAEEKAAAKGKKSKAVKKRPPEKGFVNWDEKTFQRLQDSPPERLQSQFRISHGMLLNVLGREDEDGCRALLALVSQCHETPASKQSLRSRGFDLFRGLVEGGVLRILPQSERSGPAKVVLQDRLPDEFSMHQTLGLYLLDVLPQLDPEDGDYALNVLSLVEAILEDPRAVLRKQTDKAKGELLAQLKADGVEYEERMERLEEVEHPKPGKEFIYATYNEFVVKHPWAKEAGVRPKSVAREIVERWESFEDYVKRYGLERSEGVLLRYLSEVYKVLVQTVPPDLKNDLLDQAEELLGKTVRGVDSSLLDEWERMRELEMQQDSSAELAKGS</sequence>
<evidence type="ECO:0000256" key="4">
    <source>
        <dbReference type="ARBA" id="ARBA00022840"/>
    </source>
</evidence>
<dbReference type="Pfam" id="PF12029">
    <property type="entry name" value="DUF3516"/>
    <property type="match status" value="1"/>
</dbReference>
<evidence type="ECO:0000259" key="5">
    <source>
        <dbReference type="PROSITE" id="PS51192"/>
    </source>
</evidence>
<protein>
    <submittedName>
        <fullName evidence="7">Superfamily II RNA helicase</fullName>
    </submittedName>
</protein>
<accession>A0ABN6H990</accession>
<dbReference type="EMBL" id="AP024702">
    <property type="protein sequence ID" value="BCX49164.1"/>
    <property type="molecule type" value="Genomic_DNA"/>
</dbReference>
<dbReference type="SMART" id="SM00487">
    <property type="entry name" value="DEXDc"/>
    <property type="match status" value="1"/>
</dbReference>
<keyword evidence="2" id="KW-0378">Hydrolase</keyword>
<dbReference type="PANTHER" id="PTHR12131">
    <property type="entry name" value="ATP-DEPENDENT RNA AND DNA HELICASE"/>
    <property type="match status" value="1"/>
</dbReference>